<keyword evidence="2" id="KW-0521">NADP</keyword>
<evidence type="ECO:0000256" key="1">
    <source>
        <dbReference type="ARBA" id="ARBA00007905"/>
    </source>
</evidence>
<dbReference type="InterPro" id="IPR018170">
    <property type="entry name" value="Aldo/ket_reductase_CS"/>
</dbReference>
<feature type="active site" description="Proton donor" evidence="5">
    <location>
        <position position="49"/>
    </location>
</feature>
<dbReference type="PANTHER" id="PTHR43827">
    <property type="entry name" value="2,5-DIKETO-D-GLUCONIC ACID REDUCTASE"/>
    <property type="match status" value="1"/>
</dbReference>
<proteinExistence type="inferred from homology"/>
<keyword evidence="3" id="KW-0560">Oxidoreductase</keyword>
<evidence type="ECO:0000256" key="3">
    <source>
        <dbReference type="ARBA" id="ARBA00023002"/>
    </source>
</evidence>
<dbReference type="SUPFAM" id="SSF51430">
    <property type="entry name" value="NAD(P)-linked oxidoreductase"/>
    <property type="match status" value="1"/>
</dbReference>
<name>A0A330H6P4_9HYPH</name>
<dbReference type="OrthoDB" id="9804790at2"/>
<keyword evidence="10" id="KW-1185">Reference proteome</keyword>
<evidence type="ECO:0000256" key="6">
    <source>
        <dbReference type="PIRSR" id="PIRSR000097-2"/>
    </source>
</evidence>
<sequence length="276" mass="30823">MPEQLKLNDGSTIPQIGLGVWQVDPDITAKVVRWGIGAGYRLIDTAEGYRNEEGVGEAIRAAGVPRSELFITSKLRNGAHQRDAALRAFDDTMQKLGVDQIDLFLIHWPVPSQDKYVEAWKTLVELQKAGRIKSVGVSNFNQDHLERIIGETGVTPVVNQIELHPRFQQRDKREFHAKHDIHIESWSPLGSGRLLADPTLEKLAKKHGRSVAQVIIRWHLQEGLVVIPKSVNQDRIAGNFDVFGFELDAGDMQTIRGMDVRDGRTGPDPATAAFLF</sequence>
<feature type="domain" description="NADP-dependent oxidoreductase" evidence="8">
    <location>
        <begin position="16"/>
        <end position="257"/>
    </location>
</feature>
<dbReference type="InterPro" id="IPR023210">
    <property type="entry name" value="NADP_OxRdtase_dom"/>
</dbReference>
<organism evidence="9 10">
    <name type="scientific">Mesorhizobium hawassense</name>
    <dbReference type="NCBI Taxonomy" id="1209954"/>
    <lineage>
        <taxon>Bacteria</taxon>
        <taxon>Pseudomonadati</taxon>
        <taxon>Pseudomonadota</taxon>
        <taxon>Alphaproteobacteria</taxon>
        <taxon>Hyphomicrobiales</taxon>
        <taxon>Phyllobacteriaceae</taxon>
        <taxon>Mesorhizobium</taxon>
    </lineage>
</organism>
<comment type="similarity">
    <text evidence="1">Belongs to the aldo/keto reductase family.</text>
</comment>
<dbReference type="PROSITE" id="PS00062">
    <property type="entry name" value="ALDOKETO_REDUCTASE_2"/>
    <property type="match status" value="1"/>
</dbReference>
<evidence type="ECO:0000256" key="5">
    <source>
        <dbReference type="PIRSR" id="PIRSR000097-1"/>
    </source>
</evidence>
<dbReference type="PRINTS" id="PR00069">
    <property type="entry name" value="ALDKETRDTASE"/>
</dbReference>
<protein>
    <submittedName>
        <fullName evidence="9">Aldo/keto reductase</fullName>
    </submittedName>
</protein>
<comment type="catalytic activity">
    <reaction evidence="4">
        <text>hydroxyacetone + NADP(+) = methylglyoxal + NADPH + H(+)</text>
        <dbReference type="Rhea" id="RHEA:27986"/>
        <dbReference type="ChEBI" id="CHEBI:15378"/>
        <dbReference type="ChEBI" id="CHEBI:17158"/>
        <dbReference type="ChEBI" id="CHEBI:27957"/>
        <dbReference type="ChEBI" id="CHEBI:57783"/>
        <dbReference type="ChEBI" id="CHEBI:58349"/>
    </reaction>
</comment>
<dbReference type="EMBL" id="QMBP01000024">
    <property type="protein sequence ID" value="RAZ84341.1"/>
    <property type="molecule type" value="Genomic_DNA"/>
</dbReference>
<evidence type="ECO:0000256" key="4">
    <source>
        <dbReference type="ARBA" id="ARBA00049445"/>
    </source>
</evidence>
<comment type="caution">
    <text evidence="9">The sequence shown here is derived from an EMBL/GenBank/DDBJ whole genome shotgun (WGS) entry which is preliminary data.</text>
</comment>
<dbReference type="PROSITE" id="PS00798">
    <property type="entry name" value="ALDOKETO_REDUCTASE_1"/>
    <property type="match status" value="1"/>
</dbReference>
<evidence type="ECO:0000313" key="9">
    <source>
        <dbReference type="EMBL" id="RAZ84341.1"/>
    </source>
</evidence>
<dbReference type="PROSITE" id="PS00063">
    <property type="entry name" value="ALDOKETO_REDUCTASE_3"/>
    <property type="match status" value="1"/>
</dbReference>
<evidence type="ECO:0000256" key="2">
    <source>
        <dbReference type="ARBA" id="ARBA00022857"/>
    </source>
</evidence>
<dbReference type="PIRSF" id="PIRSF000097">
    <property type="entry name" value="AKR"/>
    <property type="match status" value="1"/>
</dbReference>
<dbReference type="PANTHER" id="PTHR43827:SF3">
    <property type="entry name" value="NADP-DEPENDENT OXIDOREDUCTASE DOMAIN-CONTAINING PROTEIN"/>
    <property type="match status" value="1"/>
</dbReference>
<dbReference type="Proteomes" id="UP000251558">
    <property type="component" value="Unassembled WGS sequence"/>
</dbReference>
<feature type="site" description="Lowers pKa of active site Tyr" evidence="7">
    <location>
        <position position="74"/>
    </location>
</feature>
<evidence type="ECO:0000259" key="8">
    <source>
        <dbReference type="Pfam" id="PF00248"/>
    </source>
</evidence>
<feature type="binding site" evidence="6">
    <location>
        <position position="107"/>
    </location>
    <ligand>
        <name>substrate</name>
    </ligand>
</feature>
<dbReference type="FunFam" id="3.20.20.100:FF:000002">
    <property type="entry name" value="2,5-diketo-D-gluconic acid reductase A"/>
    <property type="match status" value="1"/>
</dbReference>
<accession>A0A330H6P4</accession>
<evidence type="ECO:0000256" key="7">
    <source>
        <dbReference type="PIRSR" id="PIRSR000097-3"/>
    </source>
</evidence>
<gene>
    <name evidence="9" type="ORF">DPM33_31670</name>
</gene>
<dbReference type="Pfam" id="PF00248">
    <property type="entry name" value="Aldo_ket_red"/>
    <property type="match status" value="1"/>
</dbReference>
<dbReference type="Gene3D" id="3.20.20.100">
    <property type="entry name" value="NADP-dependent oxidoreductase domain"/>
    <property type="match status" value="1"/>
</dbReference>
<dbReference type="InterPro" id="IPR020471">
    <property type="entry name" value="AKR"/>
</dbReference>
<dbReference type="AlphaFoldDB" id="A0A330H6P4"/>
<reference evidence="9 10" key="1">
    <citation type="submission" date="2018-07" db="EMBL/GenBank/DDBJ databases">
        <title>Diversity of Mesorhizobium strains in Brazil.</title>
        <authorList>
            <person name="Helene L.C.F."/>
            <person name="Dall'Agnol R."/>
            <person name="Delamuta J.R.M."/>
            <person name="Hungria M."/>
        </authorList>
    </citation>
    <scope>NUCLEOTIDE SEQUENCE [LARGE SCALE GENOMIC DNA]</scope>
    <source>
        <strain evidence="9 10">AC99b</strain>
    </source>
</reference>
<evidence type="ECO:0000313" key="10">
    <source>
        <dbReference type="Proteomes" id="UP000251558"/>
    </source>
</evidence>
<dbReference type="RefSeq" id="WP_112101287.1">
    <property type="nucleotide sequence ID" value="NZ_QMBP01000024.1"/>
</dbReference>
<dbReference type="GO" id="GO:0016616">
    <property type="term" value="F:oxidoreductase activity, acting on the CH-OH group of donors, NAD or NADP as acceptor"/>
    <property type="evidence" value="ECO:0007669"/>
    <property type="project" value="UniProtKB-ARBA"/>
</dbReference>
<dbReference type="InterPro" id="IPR036812">
    <property type="entry name" value="NAD(P)_OxRdtase_dom_sf"/>
</dbReference>